<sequence>MTSNIGRGRFRERPARTVELNPTRRQVEWLKFLNLHGCLPSSYLHELTRDTAKSERATQHQLRRLWLGGYIYRPKQQRATDNANYHEYVYDLTDKGISYLKLHGLYVDAYRPRSFSSSDKWPHNFMISCITATMHIMCLRCGYEYVPPHVFAGQKLKIENVPFLYDGRRRKKHLTPDSVFAIGYPDGHIAYALEADRNTEPNDAADWKRKSAKSSVLQYQSVIGNKLYQKTYGRQTPMMLIYVTVSATHANNILQVISDNLGPCHYIAVGVATDFEPPFWRPPRPLTHLFERSLGRAAKSSWVVKRV</sequence>
<dbReference type="Proteomes" id="UP001148313">
    <property type="component" value="Unassembled WGS sequence"/>
</dbReference>
<proteinExistence type="predicted"/>
<name>A0ABT4VNX6_9HYPH</name>
<gene>
    <name evidence="1" type="ORF">OOZ53_13700</name>
</gene>
<protein>
    <submittedName>
        <fullName evidence="1">Replication-relaxation family protein</fullName>
    </submittedName>
</protein>
<dbReference type="RefSeq" id="WP_271090163.1">
    <property type="nucleotide sequence ID" value="NZ_JAPJZH010000008.1"/>
</dbReference>
<keyword evidence="2" id="KW-1185">Reference proteome</keyword>
<reference evidence="1" key="1">
    <citation type="submission" date="2022-11" db="EMBL/GenBank/DDBJ databases">
        <title>Hoeflea poritis sp. nov., isolated from scleractinian coral Porites lutea.</title>
        <authorList>
            <person name="Zhang G."/>
            <person name="Wei Q."/>
            <person name="Cai L."/>
        </authorList>
    </citation>
    <scope>NUCLEOTIDE SEQUENCE</scope>
    <source>
        <strain evidence="1">E7-10</strain>
    </source>
</reference>
<dbReference type="Pfam" id="PF13814">
    <property type="entry name" value="Replic_Relax"/>
    <property type="match status" value="1"/>
</dbReference>
<organism evidence="1 2">
    <name type="scientific">Hoeflea poritis</name>
    <dbReference type="NCBI Taxonomy" id="2993659"/>
    <lineage>
        <taxon>Bacteria</taxon>
        <taxon>Pseudomonadati</taxon>
        <taxon>Pseudomonadota</taxon>
        <taxon>Alphaproteobacteria</taxon>
        <taxon>Hyphomicrobiales</taxon>
        <taxon>Rhizobiaceae</taxon>
        <taxon>Hoeflea</taxon>
    </lineage>
</organism>
<evidence type="ECO:0000313" key="1">
    <source>
        <dbReference type="EMBL" id="MDA4846415.1"/>
    </source>
</evidence>
<accession>A0ABT4VNX6</accession>
<dbReference type="InterPro" id="IPR025855">
    <property type="entry name" value="Replic_Relax"/>
</dbReference>
<dbReference type="EMBL" id="JAPJZH010000008">
    <property type="protein sequence ID" value="MDA4846415.1"/>
    <property type="molecule type" value="Genomic_DNA"/>
</dbReference>
<evidence type="ECO:0000313" key="2">
    <source>
        <dbReference type="Proteomes" id="UP001148313"/>
    </source>
</evidence>
<comment type="caution">
    <text evidence="1">The sequence shown here is derived from an EMBL/GenBank/DDBJ whole genome shotgun (WGS) entry which is preliminary data.</text>
</comment>